<dbReference type="EMBL" id="OZ034831">
    <property type="protein sequence ID" value="CAL1688557.1"/>
    <property type="molecule type" value="Genomic_DNA"/>
</dbReference>
<accession>A0AAV2P767</accession>
<proteinExistence type="predicted"/>
<evidence type="ECO:0000313" key="1">
    <source>
        <dbReference type="EMBL" id="CAL1688557.1"/>
    </source>
</evidence>
<organism evidence="1 2">
    <name type="scientific">Lasius platythorax</name>
    <dbReference type="NCBI Taxonomy" id="488582"/>
    <lineage>
        <taxon>Eukaryota</taxon>
        <taxon>Metazoa</taxon>
        <taxon>Ecdysozoa</taxon>
        <taxon>Arthropoda</taxon>
        <taxon>Hexapoda</taxon>
        <taxon>Insecta</taxon>
        <taxon>Pterygota</taxon>
        <taxon>Neoptera</taxon>
        <taxon>Endopterygota</taxon>
        <taxon>Hymenoptera</taxon>
        <taxon>Apocrita</taxon>
        <taxon>Aculeata</taxon>
        <taxon>Formicoidea</taxon>
        <taxon>Formicidae</taxon>
        <taxon>Formicinae</taxon>
        <taxon>Lasius</taxon>
        <taxon>Lasius</taxon>
    </lineage>
</organism>
<gene>
    <name evidence="1" type="ORF">LPLAT_LOCUS13601</name>
</gene>
<evidence type="ECO:0000313" key="2">
    <source>
        <dbReference type="Proteomes" id="UP001497644"/>
    </source>
</evidence>
<protein>
    <submittedName>
        <fullName evidence="1">Uncharacterized protein</fullName>
    </submittedName>
</protein>
<name>A0AAV2P767_9HYME</name>
<sequence length="251" mass="28487">MRPYEERVESGKYPEHLVRVLSRAQLIPKMGRDPCLHALYTLLVSVHSGVPGFLSLLGDVQTIHLLHVLVRQIDLADGIGVRGVQGKFHLHVVVIGILHRRAVTVLTNRRSQHANYHRSQLFVLPSEATHVLHPRLQLLVRRQHPPHHLHVLVAFLLHDVPQQTRELVVLVVPGGEHLEALGHHLLEIVERDVHQSSRTQYLEQLLSQIPRDGFHQSQHSLNRILGAPNLSQMHEDLLHAAAYPFQLGGRQ</sequence>
<keyword evidence="2" id="KW-1185">Reference proteome</keyword>
<dbReference type="Proteomes" id="UP001497644">
    <property type="component" value="Chromosome 8"/>
</dbReference>
<reference evidence="1" key="1">
    <citation type="submission" date="2024-04" db="EMBL/GenBank/DDBJ databases">
        <authorList>
            <consortium name="Molecular Ecology Group"/>
        </authorList>
    </citation>
    <scope>NUCLEOTIDE SEQUENCE</scope>
</reference>
<dbReference type="AlphaFoldDB" id="A0AAV2P767"/>